<keyword evidence="3" id="KW-1185">Reference proteome</keyword>
<proteinExistence type="predicted"/>
<feature type="region of interest" description="Disordered" evidence="1">
    <location>
        <begin position="145"/>
        <end position="175"/>
    </location>
</feature>
<organism evidence="2 3">
    <name type="scientific">Halarchaeum nitratireducens</name>
    <dbReference type="NCBI Taxonomy" id="489913"/>
    <lineage>
        <taxon>Archaea</taxon>
        <taxon>Methanobacteriati</taxon>
        <taxon>Methanobacteriota</taxon>
        <taxon>Stenosarchaea group</taxon>
        <taxon>Halobacteria</taxon>
        <taxon>Halobacteriales</taxon>
        <taxon>Halobacteriaceae</taxon>
    </lineage>
</organism>
<evidence type="ECO:0000313" key="3">
    <source>
        <dbReference type="Proteomes" id="UP000608850"/>
    </source>
</evidence>
<evidence type="ECO:0000256" key="1">
    <source>
        <dbReference type="SAM" id="MobiDB-lite"/>
    </source>
</evidence>
<accession>A0A830GDX4</accession>
<dbReference type="Proteomes" id="UP000608850">
    <property type="component" value="Unassembled WGS sequence"/>
</dbReference>
<comment type="caution">
    <text evidence="2">The sequence shown here is derived from an EMBL/GenBank/DDBJ whole genome shotgun (WGS) entry which is preliminary data.</text>
</comment>
<dbReference type="EMBL" id="BMOQ01000006">
    <property type="protein sequence ID" value="GGN22203.1"/>
    <property type="molecule type" value="Genomic_DNA"/>
</dbReference>
<feature type="compositionally biased region" description="Basic and acidic residues" evidence="1">
    <location>
        <begin position="161"/>
        <end position="175"/>
    </location>
</feature>
<name>A0A830GDX4_9EURY</name>
<sequence length="175" mass="19111">MRTETESPLTATERRRARQIALRNQTVRTGLAALENYTVTVKPIHELTLPSEQAGRYNATETDESADTGDVFTIATVTSDDGDGTVVVHREPAYVTDRAVVQIRQPNAPQRHELAYSVRVDLANGTVTMVTDWEAIRANSPAVGSRGVQNATISPSQDGKVGTRIERAHGRSEWG</sequence>
<feature type="compositionally biased region" description="Polar residues" evidence="1">
    <location>
        <begin position="147"/>
        <end position="157"/>
    </location>
</feature>
<reference evidence="2 3" key="1">
    <citation type="journal article" date="2019" name="Int. J. Syst. Evol. Microbiol.">
        <title>The Global Catalogue of Microorganisms (GCM) 10K type strain sequencing project: providing services to taxonomists for standard genome sequencing and annotation.</title>
        <authorList>
            <consortium name="The Broad Institute Genomics Platform"/>
            <consortium name="The Broad Institute Genome Sequencing Center for Infectious Disease"/>
            <person name="Wu L."/>
            <person name="Ma J."/>
        </authorList>
    </citation>
    <scope>NUCLEOTIDE SEQUENCE [LARGE SCALE GENOMIC DNA]</scope>
    <source>
        <strain evidence="2 3">JCM 16331</strain>
    </source>
</reference>
<dbReference type="AlphaFoldDB" id="A0A830GDX4"/>
<evidence type="ECO:0000313" key="2">
    <source>
        <dbReference type="EMBL" id="GGN22203.1"/>
    </source>
</evidence>
<gene>
    <name evidence="2" type="ORF">GCM10009021_24600</name>
</gene>
<protein>
    <submittedName>
        <fullName evidence="2">Uncharacterized protein</fullName>
    </submittedName>
</protein>